<reference evidence="8 9" key="1">
    <citation type="journal article" date="2015" name="Genome Biol. Evol.">
        <title>Comparative Genomics of a Bacterivorous Green Alga Reveals Evolutionary Causalities and Consequences of Phago-Mixotrophic Mode of Nutrition.</title>
        <authorList>
            <person name="Burns J.A."/>
            <person name="Paasch A."/>
            <person name="Narechania A."/>
            <person name="Kim E."/>
        </authorList>
    </citation>
    <scope>NUCLEOTIDE SEQUENCE [LARGE SCALE GENOMIC DNA]</scope>
    <source>
        <strain evidence="8 9">PLY_AMNH</strain>
    </source>
</reference>
<dbReference type="InterPro" id="IPR050549">
    <property type="entry name" value="MFS_Trehalose_Transporter"/>
</dbReference>
<keyword evidence="4 6" id="KW-0472">Membrane</keyword>
<evidence type="ECO:0000313" key="8">
    <source>
        <dbReference type="EMBL" id="KAK3264308.1"/>
    </source>
</evidence>
<dbReference type="Gene3D" id="1.20.1250.20">
    <property type="entry name" value="MFS general substrate transporter like domains"/>
    <property type="match status" value="1"/>
</dbReference>
<evidence type="ECO:0000256" key="1">
    <source>
        <dbReference type="ARBA" id="ARBA00004141"/>
    </source>
</evidence>
<dbReference type="Pfam" id="PF00083">
    <property type="entry name" value="Sugar_tr"/>
    <property type="match status" value="1"/>
</dbReference>
<evidence type="ECO:0000256" key="4">
    <source>
        <dbReference type="ARBA" id="ARBA00023136"/>
    </source>
</evidence>
<organism evidence="8 9">
    <name type="scientific">Cymbomonas tetramitiformis</name>
    <dbReference type="NCBI Taxonomy" id="36881"/>
    <lineage>
        <taxon>Eukaryota</taxon>
        <taxon>Viridiplantae</taxon>
        <taxon>Chlorophyta</taxon>
        <taxon>Pyramimonadophyceae</taxon>
        <taxon>Pyramimonadales</taxon>
        <taxon>Pyramimonadaceae</taxon>
        <taxon>Cymbomonas</taxon>
    </lineage>
</organism>
<evidence type="ECO:0000256" key="3">
    <source>
        <dbReference type="ARBA" id="ARBA00022989"/>
    </source>
</evidence>
<dbReference type="SUPFAM" id="SSF103473">
    <property type="entry name" value="MFS general substrate transporter"/>
    <property type="match status" value="1"/>
</dbReference>
<evidence type="ECO:0000256" key="2">
    <source>
        <dbReference type="ARBA" id="ARBA00022692"/>
    </source>
</evidence>
<dbReference type="PANTHER" id="PTHR48021">
    <property type="match status" value="1"/>
</dbReference>
<dbReference type="InterPro" id="IPR005828">
    <property type="entry name" value="MFS_sugar_transport-like"/>
</dbReference>
<proteinExistence type="predicted"/>
<dbReference type="InterPro" id="IPR036259">
    <property type="entry name" value="MFS_trans_sf"/>
</dbReference>
<dbReference type="EMBL" id="LGRX02014638">
    <property type="protein sequence ID" value="KAK3264308.1"/>
    <property type="molecule type" value="Genomic_DNA"/>
</dbReference>
<gene>
    <name evidence="8" type="ORF">CYMTET_26949</name>
</gene>
<dbReference type="InterPro" id="IPR003663">
    <property type="entry name" value="Sugar/inositol_transpt"/>
</dbReference>
<feature type="transmembrane region" description="Helical" evidence="6">
    <location>
        <begin position="116"/>
        <end position="139"/>
    </location>
</feature>
<feature type="transmembrane region" description="Helical" evidence="6">
    <location>
        <begin position="145"/>
        <end position="165"/>
    </location>
</feature>
<evidence type="ECO:0000259" key="7">
    <source>
        <dbReference type="PROSITE" id="PS50850"/>
    </source>
</evidence>
<evidence type="ECO:0000256" key="5">
    <source>
        <dbReference type="SAM" id="MobiDB-lite"/>
    </source>
</evidence>
<accession>A0AAE0FRE2</accession>
<feature type="region of interest" description="Disordered" evidence="5">
    <location>
        <begin position="1"/>
        <end position="33"/>
    </location>
</feature>
<feature type="transmembrane region" description="Helical" evidence="6">
    <location>
        <begin position="172"/>
        <end position="192"/>
    </location>
</feature>
<protein>
    <recommendedName>
        <fullName evidence="7">Major facilitator superfamily (MFS) profile domain-containing protein</fullName>
    </recommendedName>
</protein>
<feature type="compositionally biased region" description="Polar residues" evidence="5">
    <location>
        <begin position="8"/>
        <end position="23"/>
    </location>
</feature>
<feature type="transmembrane region" description="Helical" evidence="6">
    <location>
        <begin position="85"/>
        <end position="107"/>
    </location>
</feature>
<dbReference type="PROSITE" id="PS00217">
    <property type="entry name" value="SUGAR_TRANSPORT_2"/>
    <property type="match status" value="1"/>
</dbReference>
<dbReference type="PRINTS" id="PR00171">
    <property type="entry name" value="SUGRTRNSPORT"/>
</dbReference>
<feature type="transmembrane region" description="Helical" evidence="6">
    <location>
        <begin position="43"/>
        <end position="65"/>
    </location>
</feature>
<keyword evidence="3 6" id="KW-1133">Transmembrane helix</keyword>
<keyword evidence="9" id="KW-1185">Reference proteome</keyword>
<feature type="domain" description="Major facilitator superfamily (MFS) profile" evidence="7">
    <location>
        <begin position="46"/>
        <end position="356"/>
    </location>
</feature>
<comment type="caution">
    <text evidence="8">The sequence shown here is derived from an EMBL/GenBank/DDBJ whole genome shotgun (WGS) entry which is preliminary data.</text>
</comment>
<dbReference type="InterPro" id="IPR005829">
    <property type="entry name" value="Sugar_transporter_CS"/>
</dbReference>
<dbReference type="Proteomes" id="UP001190700">
    <property type="component" value="Unassembled WGS sequence"/>
</dbReference>
<evidence type="ECO:0000313" key="9">
    <source>
        <dbReference type="Proteomes" id="UP001190700"/>
    </source>
</evidence>
<name>A0AAE0FRE2_9CHLO</name>
<dbReference type="InterPro" id="IPR020846">
    <property type="entry name" value="MFS_dom"/>
</dbReference>
<evidence type="ECO:0000256" key="6">
    <source>
        <dbReference type="SAM" id="Phobius"/>
    </source>
</evidence>
<sequence>MRFAKPQPKTQLQEPILSAPNSRDNSRAAEAALQESQGSNVPVILYTLLATFGSVSFGYAVGFSLPSEEKMTDGDAHFQLTTPQFKTFSLLLTIGATVGCLLGGLLADIIGRQKTLLFFTLPYIGGSVAMAFTECYWLLLLGRMMTGLSVGVMSFTVPVYIAEIAPTSLRGALVTANQGGITIGLLLVYVLAGFKVVGWRQLAFVGAVPPLILLLGAMSVMPESPRWLCSSEPQKQPQALRALRKLRGRADVDVELLSFQDAMFTAHEGEGSMTIRQRLGSIFTSKMVKPLMVSVGIMVLQQFSGINVVNFYRSEYDWIREQHPLAFDELCAAAATLLRAKEFPVLLPQSCLPVAL</sequence>
<dbReference type="GO" id="GO:0022857">
    <property type="term" value="F:transmembrane transporter activity"/>
    <property type="evidence" value="ECO:0007669"/>
    <property type="project" value="InterPro"/>
</dbReference>
<dbReference type="GO" id="GO:0016020">
    <property type="term" value="C:membrane"/>
    <property type="evidence" value="ECO:0007669"/>
    <property type="project" value="UniProtKB-SubCell"/>
</dbReference>
<dbReference type="AlphaFoldDB" id="A0AAE0FRE2"/>
<comment type="subcellular location">
    <subcellularLocation>
        <location evidence="1">Membrane</location>
        <topology evidence="1">Multi-pass membrane protein</topology>
    </subcellularLocation>
</comment>
<keyword evidence="2 6" id="KW-0812">Transmembrane</keyword>
<dbReference type="PROSITE" id="PS50850">
    <property type="entry name" value="MFS"/>
    <property type="match status" value="1"/>
</dbReference>
<dbReference type="PANTHER" id="PTHR48021:SF1">
    <property type="entry name" value="GH07001P-RELATED"/>
    <property type="match status" value="1"/>
</dbReference>
<feature type="transmembrane region" description="Helical" evidence="6">
    <location>
        <begin position="198"/>
        <end position="218"/>
    </location>
</feature>